<protein>
    <recommendedName>
        <fullName evidence="3">MORN repeat variant</fullName>
    </recommendedName>
</protein>
<organism evidence="1 2">
    <name type="scientific">Poritiphilus flavus</name>
    <dbReference type="NCBI Taxonomy" id="2697053"/>
    <lineage>
        <taxon>Bacteria</taxon>
        <taxon>Pseudomonadati</taxon>
        <taxon>Bacteroidota</taxon>
        <taxon>Flavobacteriia</taxon>
        <taxon>Flavobacteriales</taxon>
        <taxon>Flavobacteriaceae</taxon>
        <taxon>Poritiphilus</taxon>
    </lineage>
</organism>
<dbReference type="InterPro" id="IPR011652">
    <property type="entry name" value="MORN_2"/>
</dbReference>
<evidence type="ECO:0008006" key="3">
    <source>
        <dbReference type="Google" id="ProtNLM"/>
    </source>
</evidence>
<dbReference type="Gene3D" id="3.90.930.1">
    <property type="match status" value="1"/>
</dbReference>
<gene>
    <name evidence="1" type="ORF">GTQ38_12860</name>
</gene>
<proteinExistence type="predicted"/>
<sequence>MGIINLLKQSKAVIILLVYAMILSSCQEKTHFVKRNYYPSGELLSEIPYKIADSIKDGIYKDFYKNGQLKQVIHIKNGVPVDSALKYYETGELHYKELRANDSIYGSYFYKNGDIAAKNKFLDTDPPLQIGMSYIYSKDGNVRDSMEYLNIGGKSYLNTRYHHNDLGEVVPDSSYFYEFKISKIRNTDRYRLRIYYIPSMKEAQMAMVIGEDLAEDFSNLNNVRLDTIVMDGNSIVTDNLKKPNRRLKGFFYEYLSRVKDTIGKDSITLEIMEKKTFFNETVKVSDSINILDKG</sequence>
<comment type="caution">
    <text evidence="1">The sequence shown here is derived from an EMBL/GenBank/DDBJ whole genome shotgun (WGS) entry which is preliminary data.</text>
</comment>
<name>A0A6L9EE39_9FLAO</name>
<dbReference type="Pfam" id="PF07661">
    <property type="entry name" value="MORN_2"/>
    <property type="match status" value="2"/>
</dbReference>
<keyword evidence="2" id="KW-1185">Reference proteome</keyword>
<dbReference type="AlphaFoldDB" id="A0A6L9EE39"/>
<evidence type="ECO:0000313" key="1">
    <source>
        <dbReference type="EMBL" id="NAS12901.1"/>
    </source>
</evidence>
<dbReference type="RefSeq" id="WP_161435953.1">
    <property type="nucleotide sequence ID" value="NZ_WXYO01000006.1"/>
</dbReference>
<reference evidence="1 2" key="1">
    <citation type="submission" date="2020-01" db="EMBL/GenBank/DDBJ databases">
        <title>Bacteria diversity of Porities sp.</title>
        <authorList>
            <person name="Wang G."/>
        </authorList>
    </citation>
    <scope>NUCLEOTIDE SEQUENCE [LARGE SCALE GENOMIC DNA]</scope>
    <source>
        <strain evidence="1 2">R33</strain>
    </source>
</reference>
<accession>A0A6L9EE39</accession>
<dbReference type="EMBL" id="WXYO01000006">
    <property type="protein sequence ID" value="NAS12901.1"/>
    <property type="molecule type" value="Genomic_DNA"/>
</dbReference>
<dbReference type="Proteomes" id="UP000475249">
    <property type="component" value="Unassembled WGS sequence"/>
</dbReference>
<dbReference type="SUPFAM" id="SSF82185">
    <property type="entry name" value="Histone H3 K4-specific methyltransferase SET7/9 N-terminal domain"/>
    <property type="match status" value="1"/>
</dbReference>
<evidence type="ECO:0000313" key="2">
    <source>
        <dbReference type="Proteomes" id="UP000475249"/>
    </source>
</evidence>